<gene>
    <name evidence="1" type="ORF">GDO81_025036</name>
</gene>
<organism evidence="1 2">
    <name type="scientific">Engystomops pustulosus</name>
    <name type="common">Tungara frog</name>
    <name type="synonym">Physalaemus pustulosus</name>
    <dbReference type="NCBI Taxonomy" id="76066"/>
    <lineage>
        <taxon>Eukaryota</taxon>
        <taxon>Metazoa</taxon>
        <taxon>Chordata</taxon>
        <taxon>Craniata</taxon>
        <taxon>Vertebrata</taxon>
        <taxon>Euteleostomi</taxon>
        <taxon>Amphibia</taxon>
        <taxon>Batrachia</taxon>
        <taxon>Anura</taxon>
        <taxon>Neobatrachia</taxon>
        <taxon>Hyloidea</taxon>
        <taxon>Leptodactylidae</taxon>
        <taxon>Leiuperinae</taxon>
        <taxon>Engystomops</taxon>
    </lineage>
</organism>
<evidence type="ECO:0000313" key="1">
    <source>
        <dbReference type="EMBL" id="KAG8537122.1"/>
    </source>
</evidence>
<keyword evidence="2" id="KW-1185">Reference proteome</keyword>
<proteinExistence type="predicted"/>
<dbReference type="AlphaFoldDB" id="A0AAV6YPL6"/>
<comment type="caution">
    <text evidence="1">The sequence shown here is derived from an EMBL/GenBank/DDBJ whole genome shotgun (WGS) entry which is preliminary data.</text>
</comment>
<protein>
    <submittedName>
        <fullName evidence="1">Uncharacterized protein</fullName>
    </submittedName>
</protein>
<sequence>MCPPQLNANIYFILHFLSIYYTYMQGGGQSGVLAIKCLLGKQFLADTVRSKPRTSAVCSRSAHRLMVFLRPRLGTKGLVSAL</sequence>
<dbReference type="EMBL" id="WNYA01033732">
    <property type="protein sequence ID" value="KAG8537122.1"/>
    <property type="molecule type" value="Genomic_DNA"/>
</dbReference>
<dbReference type="Proteomes" id="UP000824782">
    <property type="component" value="Unassembled WGS sequence"/>
</dbReference>
<evidence type="ECO:0000313" key="2">
    <source>
        <dbReference type="Proteomes" id="UP000824782"/>
    </source>
</evidence>
<accession>A0AAV6YPL6</accession>
<name>A0AAV6YPL6_ENGPU</name>
<reference evidence="1" key="1">
    <citation type="thesis" date="2020" institute="ProQuest LLC" country="789 East Eisenhower Parkway, Ann Arbor, MI, USA">
        <title>Comparative Genomics and Chromosome Evolution.</title>
        <authorList>
            <person name="Mudd A.B."/>
        </authorList>
    </citation>
    <scope>NUCLEOTIDE SEQUENCE</scope>
    <source>
        <strain evidence="1">237g6f4</strain>
        <tissue evidence="1">Blood</tissue>
    </source>
</reference>